<proteinExistence type="predicted"/>
<accession>A0ABQ0BPH9</accession>
<dbReference type="InterPro" id="IPR048844">
    <property type="entry name" value="LpdD_chaperone-like"/>
</dbReference>
<dbReference type="Proteomes" id="UP001600941">
    <property type="component" value="Unassembled WGS sequence"/>
</dbReference>
<organism evidence="2 3">
    <name type="scientific">Blautia parvula</name>
    <dbReference type="NCBI Taxonomy" id="2877527"/>
    <lineage>
        <taxon>Bacteria</taxon>
        <taxon>Bacillati</taxon>
        <taxon>Bacillota</taxon>
        <taxon>Clostridia</taxon>
        <taxon>Lachnospirales</taxon>
        <taxon>Lachnospiraceae</taxon>
        <taxon>Blautia</taxon>
    </lineage>
</organism>
<evidence type="ECO:0000313" key="3">
    <source>
        <dbReference type="Proteomes" id="UP001600941"/>
    </source>
</evidence>
<evidence type="ECO:0000313" key="2">
    <source>
        <dbReference type="EMBL" id="GAA6498352.1"/>
    </source>
</evidence>
<comment type="caution">
    <text evidence="2">The sequence shown here is derived from an EMBL/GenBank/DDBJ whole genome shotgun (WGS) entry which is preliminary data.</text>
</comment>
<dbReference type="EMBL" id="BAABZQ010000001">
    <property type="protein sequence ID" value="GAA6498352.1"/>
    <property type="molecule type" value="Genomic_DNA"/>
</dbReference>
<evidence type="ECO:0000259" key="1">
    <source>
        <dbReference type="Pfam" id="PF21758"/>
    </source>
</evidence>
<gene>
    <name evidence="2" type="ORF">K340107D12_11680</name>
</gene>
<feature type="domain" description="Prenylated flavin chaperone LpdD-like" evidence="1">
    <location>
        <begin position="22"/>
        <end position="126"/>
    </location>
</feature>
<sequence length="129" mass="14161">MEKNIVIRKRLPLCDTYLKGMLIGVGRDFQILLSGGDCPHIGCTVLAVPRESLEGNGKTSCTSSVLNVMGHKDEELCRYLAEIVAAKTGKIAVCSGGIHINEITEEQIREIRKVLNQVGEELINELNQL</sequence>
<reference evidence="2 3" key="1">
    <citation type="submission" date="2024-04" db="EMBL/GenBank/DDBJ databases">
        <title>Defined microbial consortia suppress multidrug-resistant proinflammatory Enterobacteriaceae via ecological control.</title>
        <authorList>
            <person name="Furuichi M."/>
            <person name="Kawaguchi T."/>
            <person name="Pust M."/>
            <person name="Yasuma K."/>
            <person name="Plichta D."/>
            <person name="Hasegawa N."/>
            <person name="Ohya T."/>
            <person name="Bhattarai S."/>
            <person name="Sasajima S."/>
            <person name="Aoto Y."/>
            <person name="Tuganbaev T."/>
            <person name="Yaginuma M."/>
            <person name="Ueda M."/>
            <person name="Okahashi N."/>
            <person name="Amafuji K."/>
            <person name="Kiridooshi Y."/>
            <person name="Sugita K."/>
            <person name="Strazar M."/>
            <person name="Skelly A."/>
            <person name="Suda W."/>
            <person name="Hattori M."/>
            <person name="Nakamoto N."/>
            <person name="Caballero S."/>
            <person name="Norman J."/>
            <person name="Olle B."/>
            <person name="Tanoue T."/>
            <person name="Arita M."/>
            <person name="Bucci V."/>
            <person name="Atarashi K."/>
            <person name="Xavier R."/>
            <person name="Honda K."/>
        </authorList>
    </citation>
    <scope>NUCLEOTIDE SEQUENCE [LARGE SCALE GENOMIC DNA]</scope>
    <source>
        <strain evidence="3">k34-0107-D12</strain>
    </source>
</reference>
<dbReference type="Pfam" id="PF21758">
    <property type="entry name" value="PAC_bac"/>
    <property type="match status" value="1"/>
</dbReference>
<protein>
    <recommendedName>
        <fullName evidence="1">Prenylated flavin chaperone LpdD-like domain-containing protein</fullName>
    </recommendedName>
</protein>
<keyword evidence="3" id="KW-1185">Reference proteome</keyword>
<name>A0ABQ0BPH9_9FIRM</name>
<dbReference type="RefSeq" id="WP_227211744.1">
    <property type="nucleotide sequence ID" value="NZ_BAABZQ010000001.1"/>
</dbReference>